<dbReference type="SUPFAM" id="SSF51445">
    <property type="entry name" value="(Trans)glycosidases"/>
    <property type="match status" value="1"/>
</dbReference>
<keyword evidence="3" id="KW-0119">Carbohydrate metabolism</keyword>
<keyword evidence="3" id="KW-0326">Glycosidase</keyword>
<name>A0A1G6M2X5_9MICO</name>
<dbReference type="PANTHER" id="PTHR12631">
    <property type="entry name" value="ALPHA-L-IDURONIDASE"/>
    <property type="match status" value="1"/>
</dbReference>
<dbReference type="InterPro" id="IPR051923">
    <property type="entry name" value="Glycosyl_Hydrolase_39"/>
</dbReference>
<dbReference type="OrthoDB" id="9776971at2"/>
<sequence>MGQSKSEHARAVAQKNAERRSATGEPSGNGRRGGVTASWSRGAATALAATVIAAVVGASTISAPSAAVAAPAGVPIETFEAASPPVSTVTGTATPSRSADSSEGEGALAVAYDVSAGMGEVAYPVSSAPALPTSTTAITLNLKGDGTYNTVYLRVRDASGETFVHRVDAMRASVYQTLTVDLTGAPTAREGGNGDGVLDVPATLAGVLVVRNGEQPPTGTFLLDDVRAVTTGWGLPVATPSSFTPGVDAAAEVSFDAAGPGEWELRLIDASGRTRTLSGTAVGAGAIRTPWDGRDDTGETMSGPVRGAFRHTPSTNGVAGASLTVGLPDLLTVAAAATSTVEVVEDFEAPAADWRVAMGTATISRVASPKTQGSSAQRIDYDLSSGMAENVRNAPVVVLTQPATGLRVDMRGDGTFNTVYARVHDATDEVFTYRLDAMRSTVWTTIDVDLTAPAALVEGGNGDKILDLPVRLSGFIVVRNGTQPATGSVVLDNLRTISTGWTLPEAASSFSTPSPSAAPLTFSAAGRGNWSILLADQEGRTKTLKGAAEAAGTVSVPWDGTDDAGTALRGDVRAVFAHDSAAPGAEVASTGARSGIPFLLTLAHVDADAHLADGFEAAGTDWVAAAGSVTPAASQSTTEGAGALQIAYDVSSADAEIETTSTPKALLTSPASALKIDLLGDGTWNTVFLKLRDATGEMFFYRVGAMGLTRWTTATLDLRAPAAASHLGNGDGILDYPVSLVRINVVRNGPAAPATGKAVLDNLRVIDQDWTLPTSSAARFSWANAGTTTLSFTAGTPGDYSLSLRDNGGRTRTFAGTASARGTVKVAWDGTDDAGVGMAGSVSGRLVWDTTPDGTLTAVGSAAQPYLTGISAKPSIASPTSISGINSFLTEQDSPAEADRQAALLEDASVRWAREEFEWKRVEPRKGFFDWAKFDQAVAISRARNVDMIGKLVYSAPWASSAPAGTSPEIAQYYPPADNADFAAYAAATVARYKDRVRVWEVWNEPNTEYYWRGGATAEQYGALLKATYTAIKAVDPTATVLVGGLDQFSDPFMRGVLAAGAGNSYDGLAIHLYTVDGAPETGAIPTYLDAAQAFLNRSAPGRGLWITEVSWSTCTSCAGATSEADQAAFLSRMYLDAAARGVSAIAWYNLVGGDDPESFLHTYAVTEKSGRAKPAYTALKEVGAVLADGAAIGRATVSATATPVRVDDMASLSGYAVSALDGGTATLKTTTSAYAGSGALQLTYAFSGSSRGAQIQTDKTLSGKPSAVSVWVSGDSSASPVYLKIKDATGETFQGLVGNAVGTAWTKMTLFSDGMNANYTHGGGDGDGVWDYPIKVTDIFVYKSTSGISSGTVSLDDLTADFGTNVHGTVLQTAAGTVQALYTDAKAAVAVPVSGGAASVWTQSGMTPVPVANGRASVSLSTAPTYLTSSPSVSPSRTARGSTVTVTWIAGEASVVTIQVVNSSGTVINTLANRKRFAGGAQTVQWNGKRSDGTVAAAGAYTVRMTFVTSDGRTRTVPLALALT</sequence>
<feature type="domain" description="FlgD/Vpr Ig-like" evidence="2">
    <location>
        <begin position="1443"/>
        <end position="1510"/>
    </location>
</feature>
<dbReference type="InterPro" id="IPR017853">
    <property type="entry name" value="GH"/>
</dbReference>
<keyword evidence="3" id="KW-0624">Polysaccharide degradation</keyword>
<evidence type="ECO:0000313" key="3">
    <source>
        <dbReference type="EMBL" id="SDC49316.1"/>
    </source>
</evidence>
<dbReference type="GO" id="GO:0004553">
    <property type="term" value="F:hydrolase activity, hydrolyzing O-glycosyl compounds"/>
    <property type="evidence" value="ECO:0007669"/>
    <property type="project" value="TreeGrafter"/>
</dbReference>
<dbReference type="Gene3D" id="2.60.40.4070">
    <property type="match status" value="1"/>
</dbReference>
<evidence type="ECO:0000313" key="4">
    <source>
        <dbReference type="Proteomes" id="UP000183203"/>
    </source>
</evidence>
<dbReference type="EMBL" id="FMYG01000005">
    <property type="protein sequence ID" value="SDC49316.1"/>
    <property type="molecule type" value="Genomic_DNA"/>
</dbReference>
<accession>A0A1G6M2X5</accession>
<feature type="region of interest" description="Disordered" evidence="1">
    <location>
        <begin position="1"/>
        <end position="36"/>
    </location>
</feature>
<feature type="compositionally biased region" description="Basic and acidic residues" evidence="1">
    <location>
        <begin position="1"/>
        <end position="22"/>
    </location>
</feature>
<feature type="region of interest" description="Disordered" evidence="1">
    <location>
        <begin position="84"/>
        <end position="105"/>
    </location>
</feature>
<dbReference type="Pfam" id="PF13860">
    <property type="entry name" value="FlgD_ig"/>
    <property type="match status" value="1"/>
</dbReference>
<dbReference type="STRING" id="993073.AS029_10480"/>
<dbReference type="Gene3D" id="3.20.20.80">
    <property type="entry name" value="Glycosidases"/>
    <property type="match status" value="1"/>
</dbReference>
<reference evidence="3 4" key="1">
    <citation type="submission" date="2016-09" db="EMBL/GenBank/DDBJ databases">
        <authorList>
            <person name="Capua I."/>
            <person name="De Benedictis P."/>
            <person name="Joannis T."/>
            <person name="Lombin L.H."/>
            <person name="Cattoli G."/>
        </authorList>
    </citation>
    <scope>NUCLEOTIDE SEQUENCE [LARGE SCALE GENOMIC DNA]</scope>
    <source>
        <strain evidence="3 4">NIO-1002</strain>
    </source>
</reference>
<dbReference type="Proteomes" id="UP000183203">
    <property type="component" value="Unassembled WGS sequence"/>
</dbReference>
<feature type="compositionally biased region" description="Polar residues" evidence="1">
    <location>
        <begin position="85"/>
        <end position="101"/>
    </location>
</feature>
<keyword evidence="3" id="KW-0378">Hydrolase</keyword>
<dbReference type="InterPro" id="IPR025965">
    <property type="entry name" value="FlgD/Vpr_Ig-like"/>
</dbReference>
<dbReference type="RefSeq" id="WP_058232552.1">
    <property type="nucleotide sequence ID" value="NZ_FMYG01000005.1"/>
</dbReference>
<keyword evidence="3" id="KW-0858">Xylan degradation</keyword>
<dbReference type="GO" id="GO:0045493">
    <property type="term" value="P:xylan catabolic process"/>
    <property type="evidence" value="ECO:0007669"/>
    <property type="project" value="UniProtKB-KW"/>
</dbReference>
<dbReference type="PANTHER" id="PTHR12631:SF10">
    <property type="entry name" value="BETA-XYLOSIDASE-LIKE PROTEIN-RELATED"/>
    <property type="match status" value="1"/>
</dbReference>
<proteinExistence type="predicted"/>
<evidence type="ECO:0000256" key="1">
    <source>
        <dbReference type="SAM" id="MobiDB-lite"/>
    </source>
</evidence>
<organism evidence="3 4">
    <name type="scientific">Microbacterium enclense</name>
    <dbReference type="NCBI Taxonomy" id="993073"/>
    <lineage>
        <taxon>Bacteria</taxon>
        <taxon>Bacillati</taxon>
        <taxon>Actinomycetota</taxon>
        <taxon>Actinomycetes</taxon>
        <taxon>Micrococcales</taxon>
        <taxon>Microbacteriaceae</taxon>
        <taxon>Microbacterium</taxon>
    </lineage>
</organism>
<gene>
    <name evidence="3" type="ORF">SAMN05216418_2366</name>
</gene>
<protein>
    <submittedName>
        <fullName evidence="3">Endo-1,4-beta-xylanase, GH35 family</fullName>
    </submittedName>
</protein>
<evidence type="ECO:0000259" key="2">
    <source>
        <dbReference type="Pfam" id="PF13860"/>
    </source>
</evidence>